<dbReference type="EMBL" id="AP014957">
    <property type="protein sequence ID" value="BAS70212.1"/>
    <property type="molecule type" value="Genomic_DNA"/>
</dbReference>
<dbReference type="Proteomes" id="UP000059680">
    <property type="component" value="Chromosome 1"/>
</dbReference>
<accession>A0A0P0UXU8</accession>
<proteinExistence type="predicted"/>
<evidence type="ECO:0000313" key="1">
    <source>
        <dbReference type="EMBL" id="BAS70212.1"/>
    </source>
</evidence>
<reference evidence="2" key="1">
    <citation type="journal article" date="2005" name="Nature">
        <title>The map-based sequence of the rice genome.</title>
        <authorList>
            <consortium name="International rice genome sequencing project (IRGSP)"/>
            <person name="Matsumoto T."/>
            <person name="Wu J."/>
            <person name="Kanamori H."/>
            <person name="Katayose Y."/>
            <person name="Fujisawa M."/>
            <person name="Namiki N."/>
            <person name="Mizuno H."/>
            <person name="Yamamoto K."/>
            <person name="Antonio B.A."/>
            <person name="Baba T."/>
            <person name="Sakata K."/>
            <person name="Nagamura Y."/>
            <person name="Aoki H."/>
            <person name="Arikawa K."/>
            <person name="Arita K."/>
            <person name="Bito T."/>
            <person name="Chiden Y."/>
            <person name="Fujitsuka N."/>
            <person name="Fukunaka R."/>
            <person name="Hamada M."/>
            <person name="Harada C."/>
            <person name="Hayashi A."/>
            <person name="Hijishita S."/>
            <person name="Honda M."/>
            <person name="Hosokawa S."/>
            <person name="Ichikawa Y."/>
            <person name="Idonuma A."/>
            <person name="Iijima M."/>
            <person name="Ikeda M."/>
            <person name="Ikeno M."/>
            <person name="Ito K."/>
            <person name="Ito S."/>
            <person name="Ito T."/>
            <person name="Ito Y."/>
            <person name="Ito Y."/>
            <person name="Iwabuchi A."/>
            <person name="Kamiya K."/>
            <person name="Karasawa W."/>
            <person name="Kurita K."/>
            <person name="Katagiri S."/>
            <person name="Kikuta A."/>
            <person name="Kobayashi H."/>
            <person name="Kobayashi N."/>
            <person name="Machita K."/>
            <person name="Maehara T."/>
            <person name="Masukawa M."/>
            <person name="Mizubayashi T."/>
            <person name="Mukai Y."/>
            <person name="Nagasaki H."/>
            <person name="Nagata Y."/>
            <person name="Naito S."/>
            <person name="Nakashima M."/>
            <person name="Nakama Y."/>
            <person name="Nakamichi Y."/>
            <person name="Nakamura M."/>
            <person name="Meguro A."/>
            <person name="Negishi M."/>
            <person name="Ohta I."/>
            <person name="Ohta T."/>
            <person name="Okamoto M."/>
            <person name="Ono N."/>
            <person name="Saji S."/>
            <person name="Sakaguchi M."/>
            <person name="Sakai K."/>
            <person name="Shibata M."/>
            <person name="Shimokawa T."/>
            <person name="Song J."/>
            <person name="Takazaki Y."/>
            <person name="Terasawa K."/>
            <person name="Tsugane M."/>
            <person name="Tsuji K."/>
            <person name="Ueda S."/>
            <person name="Waki K."/>
            <person name="Yamagata H."/>
            <person name="Yamamoto M."/>
            <person name="Yamamoto S."/>
            <person name="Yamane H."/>
            <person name="Yoshiki S."/>
            <person name="Yoshihara R."/>
            <person name="Yukawa K."/>
            <person name="Zhong H."/>
            <person name="Yano M."/>
            <person name="Yuan Q."/>
            <person name="Ouyang S."/>
            <person name="Liu J."/>
            <person name="Jones K.M."/>
            <person name="Gansberger K."/>
            <person name="Moffat K."/>
            <person name="Hill J."/>
            <person name="Bera J."/>
            <person name="Fadrosh D."/>
            <person name="Jin S."/>
            <person name="Johri S."/>
            <person name="Kim M."/>
            <person name="Overton L."/>
            <person name="Reardon M."/>
            <person name="Tsitrin T."/>
            <person name="Vuong H."/>
            <person name="Weaver B."/>
            <person name="Ciecko A."/>
            <person name="Tallon L."/>
            <person name="Jackson J."/>
            <person name="Pai G."/>
            <person name="Aken S.V."/>
            <person name="Utterback T."/>
            <person name="Reidmuller S."/>
            <person name="Feldblyum T."/>
            <person name="Hsiao J."/>
            <person name="Zismann V."/>
            <person name="Iobst S."/>
            <person name="de Vazeille A.R."/>
            <person name="Buell C.R."/>
            <person name="Ying K."/>
            <person name="Li Y."/>
            <person name="Lu T."/>
            <person name="Huang Y."/>
            <person name="Zhao Q."/>
            <person name="Feng Q."/>
            <person name="Zhang L."/>
            <person name="Zhu J."/>
            <person name="Weng Q."/>
            <person name="Mu J."/>
            <person name="Lu Y."/>
            <person name="Fan D."/>
            <person name="Liu Y."/>
            <person name="Guan J."/>
            <person name="Zhang Y."/>
            <person name="Yu S."/>
            <person name="Liu X."/>
            <person name="Zhang Y."/>
            <person name="Hong G."/>
            <person name="Han B."/>
            <person name="Choisne N."/>
            <person name="Demange N."/>
            <person name="Orjeda G."/>
            <person name="Samain S."/>
            <person name="Cattolico L."/>
            <person name="Pelletier E."/>
            <person name="Couloux A."/>
            <person name="Segurens B."/>
            <person name="Wincker P."/>
            <person name="D'Hont A."/>
            <person name="Scarpelli C."/>
            <person name="Weissenbach J."/>
            <person name="Salanoubat M."/>
            <person name="Quetier F."/>
            <person name="Yu Y."/>
            <person name="Kim H.R."/>
            <person name="Rambo T."/>
            <person name="Currie J."/>
            <person name="Collura K."/>
            <person name="Luo M."/>
            <person name="Yang T."/>
            <person name="Ammiraju J.S.S."/>
            <person name="Engler F."/>
            <person name="Soderlund C."/>
            <person name="Wing R.A."/>
            <person name="Palmer L.E."/>
            <person name="de la Bastide M."/>
            <person name="Spiegel L."/>
            <person name="Nascimento L."/>
            <person name="Zutavern T."/>
            <person name="O'Shaughnessy A."/>
            <person name="Dike S."/>
            <person name="Dedhia N."/>
            <person name="Preston R."/>
            <person name="Balija V."/>
            <person name="McCombie W.R."/>
            <person name="Chow T."/>
            <person name="Chen H."/>
            <person name="Chung M."/>
            <person name="Chen C."/>
            <person name="Shaw J."/>
            <person name="Wu H."/>
            <person name="Hsiao K."/>
            <person name="Chao Y."/>
            <person name="Chu M."/>
            <person name="Cheng C."/>
            <person name="Hour A."/>
            <person name="Lee P."/>
            <person name="Lin S."/>
            <person name="Lin Y."/>
            <person name="Liou J."/>
            <person name="Liu S."/>
            <person name="Hsing Y."/>
            <person name="Raghuvanshi S."/>
            <person name="Mohanty A."/>
            <person name="Bharti A.K."/>
            <person name="Gaur A."/>
            <person name="Gupta V."/>
            <person name="Kumar D."/>
            <person name="Ravi V."/>
            <person name="Vij S."/>
            <person name="Kapur A."/>
            <person name="Khurana P."/>
            <person name="Khurana P."/>
            <person name="Khurana J.P."/>
            <person name="Tyagi A.K."/>
            <person name="Gaikwad K."/>
            <person name="Singh A."/>
            <person name="Dalal V."/>
            <person name="Srivastava S."/>
            <person name="Dixit A."/>
            <person name="Pal A.K."/>
            <person name="Ghazi I.A."/>
            <person name="Yadav M."/>
            <person name="Pandit A."/>
            <person name="Bhargava A."/>
            <person name="Sureshbabu K."/>
            <person name="Batra K."/>
            <person name="Sharma T.R."/>
            <person name="Mohapatra T."/>
            <person name="Singh N.K."/>
            <person name="Messing J."/>
            <person name="Nelson A.B."/>
            <person name="Fuks G."/>
            <person name="Kavchok S."/>
            <person name="Keizer G."/>
            <person name="Linton E."/>
            <person name="Llaca V."/>
            <person name="Song R."/>
            <person name="Tanyolac B."/>
            <person name="Young S."/>
            <person name="Ho-Il K."/>
            <person name="Hahn J.H."/>
            <person name="Sangsakoo G."/>
            <person name="Vanavichit A."/>
            <person name="de Mattos Luiz.A.T."/>
            <person name="Zimmer P.D."/>
            <person name="Malone G."/>
            <person name="Dellagostin O."/>
            <person name="de Oliveira A.C."/>
            <person name="Bevan M."/>
            <person name="Bancroft I."/>
            <person name="Minx P."/>
            <person name="Cordum H."/>
            <person name="Wilson R."/>
            <person name="Cheng Z."/>
            <person name="Jin W."/>
            <person name="Jiang J."/>
            <person name="Leong S.A."/>
            <person name="Iwama H."/>
            <person name="Gojobori T."/>
            <person name="Itoh T."/>
            <person name="Niimura Y."/>
            <person name="Fujii Y."/>
            <person name="Habara T."/>
            <person name="Sakai H."/>
            <person name="Sato Y."/>
            <person name="Wilson G."/>
            <person name="Kumar K."/>
            <person name="McCouch S."/>
            <person name="Juretic N."/>
            <person name="Hoen D."/>
            <person name="Wright S."/>
            <person name="Bruskiewich R."/>
            <person name="Bureau T."/>
            <person name="Miyao A."/>
            <person name="Hirochika H."/>
            <person name="Nishikawa T."/>
            <person name="Kadowaki K."/>
            <person name="Sugiura M."/>
            <person name="Burr B."/>
            <person name="Sasaki T."/>
        </authorList>
    </citation>
    <scope>NUCLEOTIDE SEQUENCE [LARGE SCALE GENOMIC DNA]</scope>
    <source>
        <strain evidence="2">cv. Nipponbare</strain>
    </source>
</reference>
<keyword evidence="2" id="KW-1185">Reference proteome</keyword>
<dbReference type="PaxDb" id="39947-A0A0P0UXU8"/>
<organism evidence="1 2">
    <name type="scientific">Oryza sativa subsp. japonica</name>
    <name type="common">Rice</name>
    <dbReference type="NCBI Taxonomy" id="39947"/>
    <lineage>
        <taxon>Eukaryota</taxon>
        <taxon>Viridiplantae</taxon>
        <taxon>Streptophyta</taxon>
        <taxon>Embryophyta</taxon>
        <taxon>Tracheophyta</taxon>
        <taxon>Spermatophyta</taxon>
        <taxon>Magnoliopsida</taxon>
        <taxon>Liliopsida</taxon>
        <taxon>Poales</taxon>
        <taxon>Poaceae</taxon>
        <taxon>BOP clade</taxon>
        <taxon>Oryzoideae</taxon>
        <taxon>Oryzeae</taxon>
        <taxon>Oryzinae</taxon>
        <taxon>Oryza</taxon>
        <taxon>Oryza sativa</taxon>
    </lineage>
</organism>
<dbReference type="AlphaFoldDB" id="A0A0P0UXU8"/>
<name>A0A0P0UXU8_ORYSJ</name>
<protein>
    <submittedName>
        <fullName evidence="1">Os01g0130766 protein</fullName>
    </submittedName>
</protein>
<gene>
    <name evidence="1" type="ordered locus">Os01g0130766</name>
    <name evidence="1" type="ORF">OSNPB_010130766</name>
</gene>
<dbReference type="InParanoid" id="A0A0P0UXU8"/>
<reference evidence="1 2" key="3">
    <citation type="journal article" date="2013" name="Rice">
        <title>Improvement of the Oryza sativa Nipponbare reference genome using next generation sequence and optical map data.</title>
        <authorList>
            <person name="Kawahara Y."/>
            <person name="de la Bastide M."/>
            <person name="Hamilton J.P."/>
            <person name="Kanamori H."/>
            <person name="McCombie W.R."/>
            <person name="Ouyang S."/>
            <person name="Schwartz D.C."/>
            <person name="Tanaka T."/>
            <person name="Wu J."/>
            <person name="Zhou S."/>
            <person name="Childs K.L."/>
            <person name="Davidson R.M."/>
            <person name="Lin H."/>
            <person name="Quesada-Ocampo L."/>
            <person name="Vaillancourt B."/>
            <person name="Sakai H."/>
            <person name="Lee S.S."/>
            <person name="Kim J."/>
            <person name="Numa H."/>
            <person name="Itoh T."/>
            <person name="Buell C.R."/>
            <person name="Matsumoto T."/>
        </authorList>
    </citation>
    <scope>NUCLEOTIDE SEQUENCE [LARGE SCALE GENOMIC DNA]</scope>
    <source>
        <strain evidence="2">cv. Nipponbare</strain>
    </source>
</reference>
<sequence length="113" mass="12432">MSGSSLSYHLYFASLSALSGGGFPDSFLRSLAQAVVESDRADTPRMVDGVTCFSGIYVLTNNNFLDLAWLVAYVMRRRPCLPILGIRLDVSPVFRALHITKTVLAESKTVYLL</sequence>
<reference evidence="1 2" key="2">
    <citation type="journal article" date="2013" name="Plant Cell Physiol.">
        <title>Rice Annotation Project Database (RAP-DB): an integrative and interactive database for rice genomics.</title>
        <authorList>
            <person name="Sakai H."/>
            <person name="Lee S.S."/>
            <person name="Tanaka T."/>
            <person name="Numa H."/>
            <person name="Kim J."/>
            <person name="Kawahara Y."/>
            <person name="Wakimoto H."/>
            <person name="Yang C.C."/>
            <person name="Iwamoto M."/>
            <person name="Abe T."/>
            <person name="Yamada Y."/>
            <person name="Muto A."/>
            <person name="Inokuchi H."/>
            <person name="Ikemura T."/>
            <person name="Matsumoto T."/>
            <person name="Sasaki T."/>
            <person name="Itoh T."/>
        </authorList>
    </citation>
    <scope>NUCLEOTIDE SEQUENCE [LARGE SCALE GENOMIC DNA]</scope>
    <source>
        <strain evidence="2">cv. Nipponbare</strain>
    </source>
</reference>
<evidence type="ECO:0000313" key="2">
    <source>
        <dbReference type="Proteomes" id="UP000059680"/>
    </source>
</evidence>